<evidence type="ECO:0000313" key="15">
    <source>
        <dbReference type="Proteomes" id="UP000035642"/>
    </source>
</evidence>
<reference evidence="16" key="2">
    <citation type="submission" date="2016-04" db="UniProtKB">
        <authorList>
            <consortium name="WormBaseParasite"/>
        </authorList>
    </citation>
    <scope>IDENTIFICATION</scope>
</reference>
<feature type="domain" description="FAD/NAD(P)-binding" evidence="14">
    <location>
        <begin position="62"/>
        <end position="153"/>
    </location>
</feature>
<dbReference type="InterPro" id="IPR055275">
    <property type="entry name" value="Ferredox_Rdtase"/>
</dbReference>
<evidence type="ECO:0000256" key="12">
    <source>
        <dbReference type="PIRSR" id="PIRSR000362-1"/>
    </source>
</evidence>
<evidence type="ECO:0000256" key="2">
    <source>
        <dbReference type="ARBA" id="ARBA00004731"/>
    </source>
</evidence>
<comment type="pathway">
    <text evidence="2">Steroid metabolism; cholesterol metabolism.</text>
</comment>
<dbReference type="InterPro" id="IPR023753">
    <property type="entry name" value="FAD/NAD-binding_dom"/>
</dbReference>
<feature type="binding site" evidence="12">
    <location>
        <begin position="325"/>
        <end position="327"/>
    </location>
    <ligand>
        <name>FAD</name>
        <dbReference type="ChEBI" id="CHEBI:57692"/>
    </ligand>
</feature>
<evidence type="ECO:0000256" key="7">
    <source>
        <dbReference type="ARBA" id="ARBA00022827"/>
    </source>
</evidence>
<evidence type="ECO:0000256" key="11">
    <source>
        <dbReference type="PIRNR" id="PIRNR000362"/>
    </source>
</evidence>
<evidence type="ECO:0000256" key="10">
    <source>
        <dbReference type="ARBA" id="ARBA00048933"/>
    </source>
</evidence>
<evidence type="ECO:0000256" key="8">
    <source>
        <dbReference type="ARBA" id="ARBA00022857"/>
    </source>
</evidence>
<accession>A0A158P6D4</accession>
<evidence type="ECO:0000313" key="16">
    <source>
        <dbReference type="WBParaSite" id="ACAC_0000088601-mRNA-1"/>
    </source>
</evidence>
<dbReference type="Gene3D" id="3.50.50.60">
    <property type="entry name" value="FAD/NAD(P)-binding domain"/>
    <property type="match status" value="1"/>
</dbReference>
<dbReference type="UniPathway" id="UPA00296"/>
<keyword evidence="8 11" id="KW-0521">NADP</keyword>
<feature type="binding site" evidence="13">
    <location>
        <begin position="168"/>
        <end position="169"/>
    </location>
    <ligand>
        <name>NADP(+)</name>
        <dbReference type="ChEBI" id="CHEBI:58349"/>
    </ligand>
</feature>
<dbReference type="GO" id="GO:0005739">
    <property type="term" value="C:mitochondrion"/>
    <property type="evidence" value="ECO:0007669"/>
    <property type="project" value="UniProtKB-SubCell"/>
</dbReference>
<sequence length="428" mass="47959">MPASRCDIFDASPVPFGLIRYGVAPDHQEVKNCINLFDRMFESNRSRLSLFCNVRIGSDLSVEELTRYYDAVLLSYGAHHPRHLSIPGVKSRNVMSGSDFVSWYNGVPNAKVPVLDDPNVVIIGNGNVALDCARILSNMKSLRTTDVPSDVLVILEGSKVKNIKIIGRRGPEDVSFTIKELREQFKVPEWNTTVEMDVEQFEMLKEAVGTMERRRKRLMNVLLDGVKLPEGGKQCRFLNFRIPEEIVADSDGRVCAIRVLNKRTDSKEEIPCGLLIYSIGYRTVVLDGIPVNDKKMIAMKDECRVDMPCGSLVYAAGWCAHGPRGVIVDTQQESIAVANEIASDLLKKTDLKGECVLWLINEIVYGNHCLVLLGSAQGAQPLLDARGINYITWDDWKRIDDVELKQGVEKGKIREKLTKFDGFIKKSV</sequence>
<keyword evidence="9 11" id="KW-0560">Oxidoreductase</keyword>
<dbReference type="Proteomes" id="UP000035642">
    <property type="component" value="Unassembled WGS sequence"/>
</dbReference>
<proteinExistence type="inferred from homology"/>
<keyword evidence="7 11" id="KW-0274">FAD</keyword>
<dbReference type="STRING" id="6313.A0A158P6D4"/>
<dbReference type="PANTHER" id="PTHR48467">
    <property type="entry name" value="GLUTAMATE SYNTHASE 1 [NADH], CHLOROPLASTIC-LIKE"/>
    <property type="match status" value="1"/>
</dbReference>
<dbReference type="GO" id="GO:0008203">
    <property type="term" value="P:cholesterol metabolic process"/>
    <property type="evidence" value="ECO:0007669"/>
    <property type="project" value="UniProtKB-UniPathway"/>
</dbReference>
<evidence type="ECO:0000256" key="1">
    <source>
        <dbReference type="ARBA" id="ARBA00001974"/>
    </source>
</evidence>
<evidence type="ECO:0000256" key="6">
    <source>
        <dbReference type="ARBA" id="ARBA00022630"/>
    </source>
</evidence>
<comment type="catalytic activity">
    <reaction evidence="10 11">
        <text>2 reduced [adrenodoxin] + NADP(+) + H(+) = 2 oxidized [adrenodoxin] + NADPH</text>
        <dbReference type="Rhea" id="RHEA:42312"/>
        <dbReference type="Rhea" id="RHEA-COMP:9998"/>
        <dbReference type="Rhea" id="RHEA-COMP:9999"/>
        <dbReference type="ChEBI" id="CHEBI:15378"/>
        <dbReference type="ChEBI" id="CHEBI:33737"/>
        <dbReference type="ChEBI" id="CHEBI:33738"/>
        <dbReference type="ChEBI" id="CHEBI:57783"/>
        <dbReference type="ChEBI" id="CHEBI:58349"/>
        <dbReference type="EC" id="1.18.1.6"/>
    </reaction>
</comment>
<dbReference type="SUPFAM" id="SSF51971">
    <property type="entry name" value="Nucleotide-binding domain"/>
    <property type="match status" value="1"/>
</dbReference>
<dbReference type="PANTHER" id="PTHR48467:SF1">
    <property type="entry name" value="GLUTAMATE SYNTHASE 1 [NADH], CHLOROPLASTIC-LIKE"/>
    <property type="match status" value="1"/>
</dbReference>
<keyword evidence="15" id="KW-1185">Reference proteome</keyword>
<dbReference type="InterPro" id="IPR021163">
    <property type="entry name" value="Ferredox_Rdtase_adrenod"/>
</dbReference>
<feature type="binding site" evidence="13">
    <location>
        <position position="325"/>
    </location>
    <ligand>
        <name>NADP(+)</name>
        <dbReference type="ChEBI" id="CHEBI:58349"/>
    </ligand>
</feature>
<feature type="binding site" evidence="12">
    <location>
        <position position="56"/>
    </location>
    <ligand>
        <name>FAD</name>
        <dbReference type="ChEBI" id="CHEBI:57692"/>
    </ligand>
</feature>
<keyword evidence="6 11" id="KW-0285">Flavoprotein</keyword>
<feature type="binding site" evidence="12">
    <location>
        <position position="18"/>
    </location>
    <ligand>
        <name>FAD</name>
        <dbReference type="ChEBI" id="CHEBI:57692"/>
    </ligand>
</feature>
<dbReference type="EC" id="1.18.1.6" evidence="4 11"/>
<dbReference type="PIRSF" id="PIRSF000362">
    <property type="entry name" value="FNR"/>
    <property type="match status" value="1"/>
</dbReference>
<dbReference type="Gene3D" id="3.40.50.720">
    <property type="entry name" value="NAD(P)-binding Rossmann-like Domain"/>
    <property type="match status" value="1"/>
</dbReference>
<dbReference type="Pfam" id="PF07992">
    <property type="entry name" value="Pyr_redox_2"/>
    <property type="match status" value="1"/>
</dbReference>
<reference evidence="15" key="1">
    <citation type="submission" date="2012-09" db="EMBL/GenBank/DDBJ databases">
        <authorList>
            <person name="Martin A.A."/>
        </authorList>
    </citation>
    <scope>NUCLEOTIDE SEQUENCE</scope>
</reference>
<feature type="binding site" evidence="13">
    <location>
        <position position="180"/>
    </location>
    <ligand>
        <name>NADP(+)</name>
        <dbReference type="ChEBI" id="CHEBI:58349"/>
    </ligand>
</feature>
<feature type="binding site" evidence="13">
    <location>
        <begin position="125"/>
        <end position="128"/>
    </location>
    <ligand>
        <name>NADP(+)</name>
        <dbReference type="ChEBI" id="CHEBI:58349"/>
    </ligand>
</feature>
<comment type="cofactor">
    <cofactor evidence="1 11 12">
        <name>FAD</name>
        <dbReference type="ChEBI" id="CHEBI:57692"/>
    </cofactor>
</comment>
<name>A0A158P6D4_ANGCA</name>
<evidence type="ECO:0000259" key="14">
    <source>
        <dbReference type="Pfam" id="PF07992"/>
    </source>
</evidence>
<comment type="similarity">
    <text evidence="3 11">Belongs to the ferredoxin--NADP reductase type 1 family.</text>
</comment>
<keyword evidence="11" id="KW-0496">Mitochondrion</keyword>
<dbReference type="PRINTS" id="PR00419">
    <property type="entry name" value="ADXRDTASE"/>
</dbReference>
<dbReference type="AlphaFoldDB" id="A0A158P6D4"/>
<evidence type="ECO:0000256" key="3">
    <source>
        <dbReference type="ARBA" id="ARBA00008312"/>
    </source>
</evidence>
<evidence type="ECO:0000256" key="13">
    <source>
        <dbReference type="PIRSR" id="PIRSR000362-2"/>
    </source>
</evidence>
<comment type="subcellular location">
    <subcellularLocation>
        <location evidence="11">Mitochondrion</location>
    </subcellularLocation>
</comment>
<dbReference type="InterPro" id="IPR036188">
    <property type="entry name" value="FAD/NAD-bd_sf"/>
</dbReference>
<feature type="binding site" evidence="12">
    <location>
        <position position="318"/>
    </location>
    <ligand>
        <name>FAD</name>
        <dbReference type="ChEBI" id="CHEBI:57692"/>
    </ligand>
</feature>
<dbReference type="WBParaSite" id="ACAC_0000088601-mRNA-1">
    <property type="protein sequence ID" value="ACAC_0000088601-mRNA-1"/>
    <property type="gene ID" value="ACAC_0000088601"/>
</dbReference>
<evidence type="ECO:0000256" key="5">
    <source>
        <dbReference type="ARBA" id="ARBA00016287"/>
    </source>
</evidence>
<evidence type="ECO:0000256" key="9">
    <source>
        <dbReference type="ARBA" id="ARBA00023002"/>
    </source>
</evidence>
<protein>
    <recommendedName>
        <fullName evidence="5 11">NADPH:adrenodoxin oxidoreductase, mitochondrial</fullName>
        <ecNumber evidence="4 11">1.18.1.6</ecNumber>
    </recommendedName>
</protein>
<dbReference type="GO" id="GO:0016491">
    <property type="term" value="F:oxidoreductase activity"/>
    <property type="evidence" value="ECO:0007669"/>
    <property type="project" value="UniProtKB-KW"/>
</dbReference>
<organism evidence="15 16">
    <name type="scientific">Angiostrongylus cantonensis</name>
    <name type="common">Rat lungworm</name>
    <dbReference type="NCBI Taxonomy" id="6313"/>
    <lineage>
        <taxon>Eukaryota</taxon>
        <taxon>Metazoa</taxon>
        <taxon>Ecdysozoa</taxon>
        <taxon>Nematoda</taxon>
        <taxon>Chromadorea</taxon>
        <taxon>Rhabditida</taxon>
        <taxon>Rhabditina</taxon>
        <taxon>Rhabditomorpha</taxon>
        <taxon>Strongyloidea</taxon>
        <taxon>Metastrongylidae</taxon>
        <taxon>Angiostrongylus</taxon>
    </lineage>
</organism>
<evidence type="ECO:0000256" key="4">
    <source>
        <dbReference type="ARBA" id="ARBA00013219"/>
    </source>
</evidence>